<gene>
    <name evidence="1" type="ORF">OG350_32575</name>
</gene>
<keyword evidence="2" id="KW-1185">Reference proteome</keyword>
<evidence type="ECO:0000313" key="2">
    <source>
        <dbReference type="Proteomes" id="UP001622557"/>
    </source>
</evidence>
<organism evidence="1 2">
    <name type="scientific">Streptomyces achromogenes</name>
    <dbReference type="NCBI Taxonomy" id="67255"/>
    <lineage>
        <taxon>Bacteria</taxon>
        <taxon>Bacillati</taxon>
        <taxon>Actinomycetota</taxon>
        <taxon>Actinomycetes</taxon>
        <taxon>Kitasatosporales</taxon>
        <taxon>Streptomycetaceae</taxon>
        <taxon>Streptomyces</taxon>
    </lineage>
</organism>
<dbReference type="Gene3D" id="1.25.40.10">
    <property type="entry name" value="Tetratricopeptide repeat domain"/>
    <property type="match status" value="1"/>
</dbReference>
<dbReference type="RefSeq" id="WP_405452603.1">
    <property type="nucleotide sequence ID" value="NZ_CP108164.1"/>
</dbReference>
<proteinExistence type="predicted"/>
<accession>A0ABZ1KW04</accession>
<dbReference type="SUPFAM" id="SSF48452">
    <property type="entry name" value="TPR-like"/>
    <property type="match status" value="1"/>
</dbReference>
<name>A0ABZ1KW04_STRAH</name>
<dbReference type="GeneID" id="97285278"/>
<protein>
    <submittedName>
        <fullName evidence="1">Uncharacterized protein</fullName>
    </submittedName>
</protein>
<dbReference type="EMBL" id="CP108164">
    <property type="protein sequence ID" value="WTQ84753.1"/>
    <property type="molecule type" value="Genomic_DNA"/>
</dbReference>
<dbReference type="InterPro" id="IPR011990">
    <property type="entry name" value="TPR-like_helical_dom_sf"/>
</dbReference>
<reference evidence="1 2" key="1">
    <citation type="submission" date="2022-10" db="EMBL/GenBank/DDBJ databases">
        <title>The complete genomes of actinobacterial strains from the NBC collection.</title>
        <authorList>
            <person name="Joergensen T.S."/>
            <person name="Alvarez Arevalo M."/>
            <person name="Sterndorff E.B."/>
            <person name="Faurdal D."/>
            <person name="Vuksanovic O."/>
            <person name="Mourched A.-S."/>
            <person name="Charusanti P."/>
            <person name="Shaw S."/>
            <person name="Blin K."/>
            <person name="Weber T."/>
        </authorList>
    </citation>
    <scope>NUCLEOTIDE SEQUENCE [LARGE SCALE GENOMIC DNA]</scope>
    <source>
        <strain evidence="1 2">NBC_00156</strain>
    </source>
</reference>
<dbReference type="Proteomes" id="UP001622557">
    <property type="component" value="Chromosome"/>
</dbReference>
<sequence length="335" mass="36045">MHRRRFCGAATGTAVAVAVAVQPAAALSRPSHIGTADVIRLCEHVENLVALDAQRGGHSSLERAALAGAAEALNLQKKSATQRVRQKLFALASDFTATAAWSLIDAGQLDGAGKHLDRALTLAGMAQDAEMTMQVWNLRAMLARQQGEYVEAVAAAQAAQMTTVARRSPFHASLAHARTAVGHAHQGDRQAVLRSLGRAEDALGKADMATPRPTWIAFYGPAELHSLTATIRDVLGEPAEAEAASYRALAALPKTYRRNRAWITARLALSQLHQGDVEEACTTSGDVFTIMNGGPLPGRMRRLLGDFQRDLITTAPSSRIAQEWADRYRTEWSTP</sequence>
<evidence type="ECO:0000313" key="1">
    <source>
        <dbReference type="EMBL" id="WTQ84753.1"/>
    </source>
</evidence>